<dbReference type="InterPro" id="IPR000943">
    <property type="entry name" value="RNA_pol_sigma70"/>
</dbReference>
<dbReference type="EMBL" id="DF970238">
    <property type="protein sequence ID" value="GAP66913.1"/>
    <property type="molecule type" value="Genomic_DNA"/>
</dbReference>
<sequence>MSDYRVRISVRNARLLRAIEQAGHRPGAQFANAVGISYSGALLPYLNLTRSPLTPDGLLRECAWALCDFLQASPSDLWSDAQLQPLQQNYSSVDLDAGSVQSLVSDTYTVDDPLRLASHAQAGRILQSAIDSLTPREARVIRERFFADASLDEIAEKMAVTRERVRQIEVKAMRKLRHESRIPRDLAGIADVIGGAADA</sequence>
<dbReference type="RefSeq" id="WP_062537477.1">
    <property type="nucleotide sequence ID" value="NZ_DF970238.1"/>
</dbReference>
<dbReference type="InterPro" id="IPR050239">
    <property type="entry name" value="Sigma-70_RNA_pol_init_factors"/>
</dbReference>
<dbReference type="GO" id="GO:0006352">
    <property type="term" value="P:DNA-templated transcription initiation"/>
    <property type="evidence" value="ECO:0007669"/>
    <property type="project" value="InterPro"/>
</dbReference>
<dbReference type="AlphaFoldDB" id="A0A0K8QPT7"/>
<dbReference type="InterPro" id="IPR014284">
    <property type="entry name" value="RNA_pol_sigma-70_dom"/>
</dbReference>
<dbReference type="HOGENOM" id="CLU_1370852_0_0_6"/>
<dbReference type="InterPro" id="IPR007630">
    <property type="entry name" value="RNA_pol_sigma70_r4"/>
</dbReference>
<dbReference type="GO" id="GO:0003700">
    <property type="term" value="F:DNA-binding transcription factor activity"/>
    <property type="evidence" value="ECO:0007669"/>
    <property type="project" value="InterPro"/>
</dbReference>
<organism evidence="3">
    <name type="scientific">Mizugakiibacter sediminis</name>
    <dbReference type="NCBI Taxonomy" id="1475481"/>
    <lineage>
        <taxon>Bacteria</taxon>
        <taxon>Pseudomonadati</taxon>
        <taxon>Pseudomonadota</taxon>
        <taxon>Gammaproteobacteria</taxon>
        <taxon>Lysobacterales</taxon>
        <taxon>Rhodanobacteraceae</taxon>
        <taxon>Mizugakiibacter</taxon>
    </lineage>
</organism>
<dbReference type="EMBL" id="DF952378">
    <property type="protein sequence ID" value="GAN43942.1"/>
    <property type="molecule type" value="Genomic_DNA"/>
</dbReference>
<reference evidence="3" key="2">
    <citation type="submission" date="2015-08" db="EMBL/GenBank/DDBJ databases">
        <title>Complete DNA Sequence of Pseudomonas syringae pv. actinidiae, the Causal Agent of Kiwifruit Canker Disease.</title>
        <authorList>
            <person name="Rikkerink E.H.A."/>
            <person name="Fineran P.C."/>
        </authorList>
    </citation>
    <scope>NUCLEOTIDE SEQUENCE</scope>
    <source>
        <strain evidence="3">SkMP5</strain>
    </source>
</reference>
<dbReference type="PANTHER" id="PTHR30603:SF4">
    <property type="entry name" value="RNA POLYMERASE SIGMA FACTOR SIGE, CHLOROPLASTIC_MITOCHONDRIAL"/>
    <property type="match status" value="1"/>
</dbReference>
<dbReference type="SUPFAM" id="SSF88659">
    <property type="entry name" value="Sigma3 and sigma4 domains of RNA polymerase sigma factors"/>
    <property type="match status" value="1"/>
</dbReference>
<evidence type="ECO:0000259" key="1">
    <source>
        <dbReference type="PROSITE" id="PS00716"/>
    </source>
</evidence>
<dbReference type="PRINTS" id="PR00046">
    <property type="entry name" value="SIGMA70FCT"/>
</dbReference>
<dbReference type="CDD" id="cd06171">
    <property type="entry name" value="Sigma70_r4"/>
    <property type="match status" value="1"/>
</dbReference>
<dbReference type="NCBIfam" id="TIGR02937">
    <property type="entry name" value="sigma70-ECF"/>
    <property type="match status" value="1"/>
</dbReference>
<name>A0A0K8QPT7_9GAMM</name>
<feature type="domain" description="RNA polymerase sigma-70" evidence="1">
    <location>
        <begin position="150"/>
        <end position="176"/>
    </location>
</feature>
<dbReference type="Gene3D" id="1.10.10.10">
    <property type="entry name" value="Winged helix-like DNA-binding domain superfamily/Winged helix DNA-binding domain"/>
    <property type="match status" value="1"/>
</dbReference>
<dbReference type="Proteomes" id="UP000253740">
    <property type="component" value="Unassembled WGS sequence"/>
</dbReference>
<proteinExistence type="predicted"/>
<dbReference type="InterPro" id="IPR013324">
    <property type="entry name" value="RNA_pol_sigma_r3/r4-like"/>
</dbReference>
<evidence type="ECO:0000313" key="3">
    <source>
        <dbReference type="EMBL" id="GAP66913.1"/>
    </source>
</evidence>
<evidence type="ECO:0000313" key="4">
    <source>
        <dbReference type="Proteomes" id="UP000253740"/>
    </source>
</evidence>
<dbReference type="PROSITE" id="PS00716">
    <property type="entry name" value="SIGMA70_2"/>
    <property type="match status" value="1"/>
</dbReference>
<accession>A0A0K8QPT7</accession>
<dbReference type="STRING" id="1475481.GCA_000953855_02272"/>
<gene>
    <name evidence="2" type="ORF">MBSD_0455</name>
    <name evidence="3" type="ORF">MBSD_n2228</name>
</gene>
<dbReference type="PANTHER" id="PTHR30603">
    <property type="entry name" value="RNA POLYMERASE SIGMA FACTOR RPO"/>
    <property type="match status" value="1"/>
</dbReference>
<keyword evidence="4" id="KW-1185">Reference proteome</keyword>
<dbReference type="OrthoDB" id="9809557at2"/>
<dbReference type="Pfam" id="PF04545">
    <property type="entry name" value="Sigma70_r4"/>
    <property type="match status" value="1"/>
</dbReference>
<reference evidence="2" key="1">
    <citation type="submission" date="2015-03" db="EMBL/GenBank/DDBJ databases">
        <title>Draft genome sequence of Mizugakiibacter sediminis skMP5.</title>
        <authorList>
            <person name="Watanabe T."/>
            <person name="Kojima H."/>
            <person name="Fukui M."/>
        </authorList>
    </citation>
    <scope>NUCLEOTIDE SEQUENCE</scope>
    <source>
        <strain evidence="2">SkMP5</strain>
    </source>
</reference>
<dbReference type="InterPro" id="IPR036388">
    <property type="entry name" value="WH-like_DNA-bd_sf"/>
</dbReference>
<evidence type="ECO:0000313" key="2">
    <source>
        <dbReference type="EMBL" id="GAN43942.1"/>
    </source>
</evidence>
<protein>
    <submittedName>
        <fullName evidence="3">RNA polymerase sigma factor</fullName>
    </submittedName>
</protein>